<feature type="transmembrane region" description="Helical" evidence="9">
    <location>
        <begin position="426"/>
        <end position="444"/>
    </location>
</feature>
<keyword evidence="10" id="KW-0732">Signal</keyword>
<dbReference type="PANTHER" id="PTHR32234:SF0">
    <property type="entry name" value="THIOL:DISULFIDE INTERCHANGE PROTEIN DSBD"/>
    <property type="match status" value="1"/>
</dbReference>
<keyword evidence="7" id="KW-0676">Redox-active center</keyword>
<evidence type="ECO:0000256" key="5">
    <source>
        <dbReference type="ARBA" id="ARBA00022989"/>
    </source>
</evidence>
<evidence type="ECO:0000313" key="14">
    <source>
        <dbReference type="EMBL" id="MDO7362898.1"/>
    </source>
</evidence>
<feature type="transmembrane region" description="Helical" evidence="9">
    <location>
        <begin position="352"/>
        <end position="381"/>
    </location>
</feature>
<proteinExistence type="predicted"/>
<evidence type="ECO:0000259" key="13">
    <source>
        <dbReference type="Pfam" id="PF11412"/>
    </source>
</evidence>
<dbReference type="InterPro" id="IPR017937">
    <property type="entry name" value="Thioredoxin_CS"/>
</dbReference>
<evidence type="ECO:0000313" key="15">
    <source>
        <dbReference type="Proteomes" id="UP001175780"/>
    </source>
</evidence>
<feature type="region of interest" description="Disordered" evidence="8">
    <location>
        <begin position="155"/>
        <end position="212"/>
    </location>
</feature>
<evidence type="ECO:0000256" key="9">
    <source>
        <dbReference type="SAM" id="Phobius"/>
    </source>
</evidence>
<dbReference type="Pfam" id="PF00085">
    <property type="entry name" value="Thioredoxin"/>
    <property type="match status" value="1"/>
</dbReference>
<feature type="transmembrane region" description="Helical" evidence="9">
    <location>
        <begin position="309"/>
        <end position="331"/>
    </location>
</feature>
<dbReference type="InterPro" id="IPR036929">
    <property type="entry name" value="DsbDN_sf"/>
</dbReference>
<feature type="transmembrane region" description="Helical" evidence="9">
    <location>
        <begin position="450"/>
        <end position="469"/>
    </location>
</feature>
<keyword evidence="4" id="KW-0201">Cytochrome c-type biogenesis</keyword>
<name>A0ABT8ZDV9_9GAMM</name>
<dbReference type="SUPFAM" id="SSF74863">
    <property type="entry name" value="Thiol:disulfide interchange protein DsbD, N-terminal domain (DsbD-alpha)"/>
    <property type="match status" value="1"/>
</dbReference>
<dbReference type="Pfam" id="PF02683">
    <property type="entry name" value="DsbD_TM"/>
    <property type="match status" value="1"/>
</dbReference>
<dbReference type="InterPro" id="IPR013766">
    <property type="entry name" value="Thioredoxin_domain"/>
</dbReference>
<dbReference type="Gene3D" id="3.40.30.10">
    <property type="entry name" value="Glutaredoxin"/>
    <property type="match status" value="1"/>
</dbReference>
<dbReference type="GO" id="GO:0047134">
    <property type="term" value="F:protein-disulfide reductase [NAD(P)H] activity"/>
    <property type="evidence" value="ECO:0007669"/>
    <property type="project" value="UniProtKB-EC"/>
</dbReference>
<dbReference type="NCBIfam" id="NF001419">
    <property type="entry name" value="PRK00293.1"/>
    <property type="match status" value="1"/>
</dbReference>
<evidence type="ECO:0000259" key="12">
    <source>
        <dbReference type="Pfam" id="PF02683"/>
    </source>
</evidence>
<dbReference type="Proteomes" id="UP001175780">
    <property type="component" value="Unassembled WGS sequence"/>
</dbReference>
<evidence type="ECO:0000256" key="1">
    <source>
        <dbReference type="ARBA" id="ARBA00004651"/>
    </source>
</evidence>
<feature type="domain" description="Cytochrome C biogenesis protein transmembrane" evidence="12">
    <location>
        <begin position="234"/>
        <end position="446"/>
    </location>
</feature>
<protein>
    <submittedName>
        <fullName evidence="14">Protein-disulfide reductase DsbD</fullName>
        <ecNumber evidence="14">1.8.1.8</ecNumber>
    </submittedName>
</protein>
<dbReference type="Gene3D" id="2.60.40.1250">
    <property type="entry name" value="Thiol:disulfide interchange protein DsbD, N-terminal domain"/>
    <property type="match status" value="1"/>
</dbReference>
<organism evidence="14 15">
    <name type="scientific">Acinetobacter geminorum</name>
    <dbReference type="NCBI Taxonomy" id="2730922"/>
    <lineage>
        <taxon>Bacteria</taxon>
        <taxon>Pseudomonadati</taxon>
        <taxon>Pseudomonadota</taxon>
        <taxon>Gammaproteobacteria</taxon>
        <taxon>Moraxellales</taxon>
        <taxon>Moraxellaceae</taxon>
        <taxon>Acinetobacter</taxon>
    </lineage>
</organism>
<evidence type="ECO:0000256" key="7">
    <source>
        <dbReference type="ARBA" id="ARBA00023284"/>
    </source>
</evidence>
<keyword evidence="14" id="KW-0560">Oxidoreductase</keyword>
<reference evidence="14" key="1">
    <citation type="submission" date="2023-07" db="EMBL/GenBank/DDBJ databases">
        <title>Whole genome sequencing of environmental Acinetobacter calcoaceticus-baumannii complex from non-hospital environment.</title>
        <authorList>
            <person name="Wee S.K."/>
            <person name="Khoo E.Z.Y."/>
            <person name="Mohammad T.A.-H."/>
            <person name="Tan S.E.K."/>
            <person name="Yap E.P.H."/>
        </authorList>
    </citation>
    <scope>NUCLEOTIDE SEQUENCE</scope>
    <source>
        <strain evidence="14">PUMA0118</strain>
    </source>
</reference>
<feature type="domain" description="Thioredoxin" evidence="11">
    <location>
        <begin position="518"/>
        <end position="627"/>
    </location>
</feature>
<dbReference type="PROSITE" id="PS00194">
    <property type="entry name" value="THIOREDOXIN_1"/>
    <property type="match status" value="1"/>
</dbReference>
<feature type="transmembrane region" description="Helical" evidence="9">
    <location>
        <begin position="272"/>
        <end position="297"/>
    </location>
</feature>
<accession>A0ABT8ZDV9</accession>
<keyword evidence="6 9" id="KW-0472">Membrane</keyword>
<keyword evidence="2" id="KW-1003">Cell membrane</keyword>
<evidence type="ECO:0000256" key="2">
    <source>
        <dbReference type="ARBA" id="ARBA00022475"/>
    </source>
</evidence>
<dbReference type="InterPro" id="IPR036249">
    <property type="entry name" value="Thioredoxin-like_sf"/>
</dbReference>
<evidence type="ECO:0000259" key="11">
    <source>
        <dbReference type="Pfam" id="PF00085"/>
    </source>
</evidence>
<feature type="transmembrane region" description="Helical" evidence="9">
    <location>
        <begin position="481"/>
        <end position="498"/>
    </location>
</feature>
<dbReference type="Pfam" id="PF11412">
    <property type="entry name" value="DsbD_N"/>
    <property type="match status" value="1"/>
</dbReference>
<evidence type="ECO:0000256" key="3">
    <source>
        <dbReference type="ARBA" id="ARBA00022692"/>
    </source>
</evidence>
<comment type="subcellular location">
    <subcellularLocation>
        <location evidence="1">Cell membrane</location>
        <topology evidence="1">Multi-pass membrane protein</topology>
    </subcellularLocation>
</comment>
<keyword evidence="5 9" id="KW-1133">Transmembrane helix</keyword>
<dbReference type="EC" id="1.8.1.8" evidence="14"/>
<dbReference type="PANTHER" id="PTHR32234">
    <property type="entry name" value="THIOL:DISULFIDE INTERCHANGE PROTEIN DSBD"/>
    <property type="match status" value="1"/>
</dbReference>
<evidence type="ECO:0000256" key="8">
    <source>
        <dbReference type="SAM" id="MobiDB-lite"/>
    </source>
</evidence>
<evidence type="ECO:0000256" key="10">
    <source>
        <dbReference type="SAM" id="SignalP"/>
    </source>
</evidence>
<dbReference type="InterPro" id="IPR028250">
    <property type="entry name" value="DsbDN"/>
</dbReference>
<feature type="domain" description="Thiol:disulfide interchange protein DsbD N-terminal" evidence="13">
    <location>
        <begin position="22"/>
        <end position="130"/>
    </location>
</feature>
<feature type="compositionally biased region" description="Low complexity" evidence="8">
    <location>
        <begin position="166"/>
        <end position="177"/>
    </location>
</feature>
<keyword evidence="3 9" id="KW-0812">Transmembrane</keyword>
<gene>
    <name evidence="14" type="primary">dsbD</name>
    <name evidence="14" type="ORF">Q5X34_14595</name>
</gene>
<sequence length="635" mass="70389">MLMKPLIAIALGMATASLYANQDFLPPDQAFKFQASSISEKTAELKWDIAPHYYLYHDQFKVSLEQQNLPLNLPKGQEKDDPTFGVTNVHYNQVLTQLEVKPNSQYTVSWQGCSEDGLCYPVQRTTITTDATGLLPQQNSGTKFSHLAALVTQENTPEVKSESESETSQQSIQSAQEKISPEPSLAVQQDSTDSPLKDKQQDQVKTQTQTASLSDDWNNDQFFLNLLSSQGIVFNIILFLGLGILLAFLPCSLPLIPILSGILVQRNKGYKAAIIALTFVLSMALVYGLMGIVVSQIGYGIQRWFQNPVFIGLFALMFIVFALNLFGLYQLSLPQGLLQRLDQIQQRQKGGTLLGAGIMGAISALIVGPCMSAPLAGALLYVSHLEHSLLGGFYLFLLGLGIGIPLFIASVFGAKYLPKPGLWMDRLKFSFGFIMLAMAVYFARPLLPLTLYYAGLALILIVMAGYLLAILRHIVHVHYKAAVLVLVCICAVSGIWHVNQAIANVNTTESETLHSWIIVKNQQELNQALATHAKDHIVIDVYADWCVACQPIERELLPRADVQDALKNITRIKLDLTQYEASQDIILKQWQILGPPTVLFLAPNQKEQRDLRLTGTYTASQLIQNIQKLNEENQP</sequence>
<feature type="transmembrane region" description="Helical" evidence="9">
    <location>
        <begin position="232"/>
        <end position="260"/>
    </location>
</feature>
<keyword evidence="15" id="KW-1185">Reference proteome</keyword>
<dbReference type="SUPFAM" id="SSF52833">
    <property type="entry name" value="Thioredoxin-like"/>
    <property type="match status" value="1"/>
</dbReference>
<dbReference type="RefSeq" id="WP_032027894.1">
    <property type="nucleotide sequence ID" value="NZ_JAUPID010000022.1"/>
</dbReference>
<feature type="chain" id="PRO_5046470455" evidence="10">
    <location>
        <begin position="21"/>
        <end position="635"/>
    </location>
</feature>
<dbReference type="EMBL" id="JAUPID010000022">
    <property type="protein sequence ID" value="MDO7362898.1"/>
    <property type="molecule type" value="Genomic_DNA"/>
</dbReference>
<feature type="signal peptide" evidence="10">
    <location>
        <begin position="1"/>
        <end position="20"/>
    </location>
</feature>
<comment type="caution">
    <text evidence="14">The sequence shown here is derived from an EMBL/GenBank/DDBJ whole genome shotgun (WGS) entry which is preliminary data.</text>
</comment>
<feature type="transmembrane region" description="Helical" evidence="9">
    <location>
        <begin position="393"/>
        <end position="414"/>
    </location>
</feature>
<evidence type="ECO:0000256" key="4">
    <source>
        <dbReference type="ARBA" id="ARBA00022748"/>
    </source>
</evidence>
<evidence type="ECO:0000256" key="6">
    <source>
        <dbReference type="ARBA" id="ARBA00023136"/>
    </source>
</evidence>
<dbReference type="InterPro" id="IPR003834">
    <property type="entry name" value="Cyt_c_assmbl_TM_dom"/>
</dbReference>